<dbReference type="AlphaFoldDB" id="A0A2T4Q144"/>
<dbReference type="RefSeq" id="WP_037552286.1">
    <property type="nucleotide sequence ID" value="NZ_JAIBNN010000004.1"/>
</dbReference>
<keyword evidence="1" id="KW-1133">Transmembrane helix</keyword>
<name>A0A2T4Q144_STAWA</name>
<organism evidence="2 3">
    <name type="scientific">Staphylococcus warneri</name>
    <dbReference type="NCBI Taxonomy" id="1292"/>
    <lineage>
        <taxon>Bacteria</taxon>
        <taxon>Bacillati</taxon>
        <taxon>Bacillota</taxon>
        <taxon>Bacilli</taxon>
        <taxon>Bacillales</taxon>
        <taxon>Staphylococcaceae</taxon>
        <taxon>Staphylococcus</taxon>
    </lineage>
</organism>
<evidence type="ECO:0000256" key="1">
    <source>
        <dbReference type="SAM" id="Phobius"/>
    </source>
</evidence>
<dbReference type="Proteomes" id="UP000240717">
    <property type="component" value="Unassembled WGS sequence"/>
</dbReference>
<comment type="caution">
    <text evidence="2">The sequence shown here is derived from an EMBL/GenBank/DDBJ whole genome shotgun (WGS) entry which is preliminary data.</text>
</comment>
<gene>
    <name evidence="2" type="ORF">BU085_05220</name>
</gene>
<keyword evidence="1" id="KW-0812">Transmembrane</keyword>
<dbReference type="EMBL" id="PZEV01000013">
    <property type="protein sequence ID" value="PTI51392.1"/>
    <property type="molecule type" value="Genomic_DNA"/>
</dbReference>
<accession>A0A2T4Q144</accession>
<keyword evidence="1" id="KW-0472">Membrane</keyword>
<protein>
    <submittedName>
        <fullName evidence="2">Uncharacterized protein</fullName>
    </submittedName>
</protein>
<sequence length="89" mass="10214">MNEVIKGVCINLMITFAIGIVITYFNFDYGIDNAFFHFLEKISVVKFFDNHSANTAVTLGLLLTAYEVIDTLFLEDDEEDETERSIHEK</sequence>
<feature type="transmembrane region" description="Helical" evidence="1">
    <location>
        <begin position="7"/>
        <end position="27"/>
    </location>
</feature>
<evidence type="ECO:0000313" key="3">
    <source>
        <dbReference type="Proteomes" id="UP000240717"/>
    </source>
</evidence>
<proteinExistence type="predicted"/>
<reference evidence="2 3" key="1">
    <citation type="journal article" date="2016" name="Front. Microbiol.">
        <title>Comprehensive Phylogenetic Analysis of Bovine Non-aureus Staphylococci Species Based on Whole-Genome Sequencing.</title>
        <authorList>
            <person name="Naushad S."/>
            <person name="Barkema H.W."/>
            <person name="Luby C."/>
            <person name="Condas L.A."/>
            <person name="Nobrega D.B."/>
            <person name="Carson D.A."/>
            <person name="De Buck J."/>
        </authorList>
    </citation>
    <scope>NUCLEOTIDE SEQUENCE [LARGE SCALE GENOMIC DNA]</scope>
    <source>
        <strain evidence="2 3">SNUC 2993</strain>
    </source>
</reference>
<evidence type="ECO:0000313" key="2">
    <source>
        <dbReference type="EMBL" id="PTI51392.1"/>
    </source>
</evidence>